<evidence type="ECO:0000313" key="1">
    <source>
        <dbReference type="EMBL" id="PZG48843.1"/>
    </source>
</evidence>
<proteinExistence type="predicted"/>
<accession>A0A2W2GLR5</accession>
<reference evidence="1 2" key="1">
    <citation type="submission" date="2018-01" db="EMBL/GenBank/DDBJ databases">
        <title>Draft genome sequence of Sphaerisporangium sp. 7K107.</title>
        <authorList>
            <person name="Sahin N."/>
            <person name="Saygin H."/>
            <person name="Ay H."/>
        </authorList>
    </citation>
    <scope>NUCLEOTIDE SEQUENCE [LARGE SCALE GENOMIC DNA]</scope>
    <source>
        <strain evidence="1 2">7K107</strain>
    </source>
</reference>
<name>A0A2W2GLR5_9ACTN</name>
<dbReference type="SUPFAM" id="SSF48403">
    <property type="entry name" value="Ankyrin repeat"/>
    <property type="match status" value="1"/>
</dbReference>
<dbReference type="InterPro" id="IPR036770">
    <property type="entry name" value="Ankyrin_rpt-contain_sf"/>
</dbReference>
<protein>
    <recommendedName>
        <fullName evidence="3">Ankyrin repeat domain-containing protein</fullName>
    </recommendedName>
</protein>
<gene>
    <name evidence="1" type="ORF">C1I98_12390</name>
</gene>
<dbReference type="Gene3D" id="1.25.40.20">
    <property type="entry name" value="Ankyrin repeat-containing domain"/>
    <property type="match status" value="1"/>
</dbReference>
<comment type="caution">
    <text evidence="1">The sequence shown here is derived from an EMBL/GenBank/DDBJ whole genome shotgun (WGS) entry which is preliminary data.</text>
</comment>
<evidence type="ECO:0000313" key="2">
    <source>
        <dbReference type="Proteomes" id="UP000248544"/>
    </source>
</evidence>
<organism evidence="1 2">
    <name type="scientific">Spongiactinospora gelatinilytica</name>
    <dbReference type="NCBI Taxonomy" id="2666298"/>
    <lineage>
        <taxon>Bacteria</taxon>
        <taxon>Bacillati</taxon>
        <taxon>Actinomycetota</taxon>
        <taxon>Actinomycetes</taxon>
        <taxon>Streptosporangiales</taxon>
        <taxon>Streptosporangiaceae</taxon>
        <taxon>Spongiactinospora</taxon>
    </lineage>
</organism>
<dbReference type="EMBL" id="POUA01000075">
    <property type="protein sequence ID" value="PZG48843.1"/>
    <property type="molecule type" value="Genomic_DNA"/>
</dbReference>
<sequence>MTEPLPAGWSGIDGHGWADLAAIRARLEAGADPDSGVYAFGGYEGRPLHFAAVWGTPETVAELARRVDDVDAEFDDRTALWTAVFAHRLDNARALVAASADPWRPMMAGWSPGRLALAGPTPDLFPVPAGHPGLTPDEAATAAEAHRLIAVLADIDDYMGVACVADLTTTEAARRLEARPVDDTTMEPVLEDPWADPDAQLGIVGITDVPGGCVVTQPWGYIPSTPEVTLPLSEGTVCYSLFANPKSGDQGLVSRDGVIEDSDTLPGGGDAGGHLTADEILAEYLYQGEAVAYVCAKAGLRLPDARAIIGPPDLWVRLPERDR</sequence>
<dbReference type="RefSeq" id="WP_111167319.1">
    <property type="nucleotide sequence ID" value="NZ_POUA01000075.1"/>
</dbReference>
<evidence type="ECO:0008006" key="3">
    <source>
        <dbReference type="Google" id="ProtNLM"/>
    </source>
</evidence>
<dbReference type="Proteomes" id="UP000248544">
    <property type="component" value="Unassembled WGS sequence"/>
</dbReference>
<dbReference type="AlphaFoldDB" id="A0A2W2GLR5"/>
<keyword evidence="2" id="KW-1185">Reference proteome</keyword>